<dbReference type="SUPFAM" id="SSF53756">
    <property type="entry name" value="UDP-Glycosyltransferase/glycogen phosphorylase"/>
    <property type="match status" value="1"/>
</dbReference>
<dbReference type="Gene3D" id="3.40.50.2000">
    <property type="entry name" value="Glycogen Phosphorylase B"/>
    <property type="match status" value="1"/>
</dbReference>
<gene>
    <name evidence="1" type="ORF">Rain11_0042</name>
</gene>
<proteinExistence type="predicted"/>
<dbReference type="OrthoDB" id="9793805at2"/>
<dbReference type="Pfam" id="PF13528">
    <property type="entry name" value="Glyco_trans_1_3"/>
    <property type="match status" value="1"/>
</dbReference>
<protein>
    <submittedName>
        <fullName evidence="1">Glycosyl transferase family 1</fullName>
    </submittedName>
</protein>
<dbReference type="PANTHER" id="PTHR21015:SF22">
    <property type="entry name" value="GLYCOSYLTRANSFERASE"/>
    <property type="match status" value="1"/>
</dbReference>
<name>A0A2N3IKT9_9BACT</name>
<dbReference type="EMBL" id="NKXO01000001">
    <property type="protein sequence ID" value="PKQ70901.1"/>
    <property type="molecule type" value="Genomic_DNA"/>
</dbReference>
<evidence type="ECO:0000313" key="1">
    <source>
        <dbReference type="EMBL" id="PKQ70901.1"/>
    </source>
</evidence>
<sequence length="358" mass="41056">MAKFLFVVQGEGRGHLTQALALQDILHNAGHKVVAVLVGKSYRKIPDFFITKMQAPLHYFESPNFVKDSNNRSILIGKTIAYNLLKTRIFLASMRELSAYYQQYQPDVIINFYDLLAGFYNLFHKAPAPMVVVGHQFFLQHPQFEYPQGHKVEKFLLNLNTNLTAHKAKLKLALSFAPYLADFKNIRVVPPLLRKEVLSLTPETQNFILCYVNNDGYGDDIIAWHKQNPDVKLECFWDRKNAPEVEHFSENLTFHQISDTKFLEKMRTCRGVVTTAGFESVCEAMYLGKPVMMVPVEGQFEQSCNALDAQKAGAGIVSKNFNITPFLKYLETYQPTTQMREWVQKAPKMFVESLEKIL</sequence>
<dbReference type="AlphaFoldDB" id="A0A2N3IKT9"/>
<keyword evidence="1" id="KW-0808">Transferase</keyword>
<organism evidence="1 2">
    <name type="scientific">Raineya orbicola</name>
    <dbReference type="NCBI Taxonomy" id="2016530"/>
    <lineage>
        <taxon>Bacteria</taxon>
        <taxon>Pseudomonadati</taxon>
        <taxon>Bacteroidota</taxon>
        <taxon>Cytophagia</taxon>
        <taxon>Cytophagales</taxon>
        <taxon>Raineyaceae</taxon>
        <taxon>Raineya</taxon>
    </lineage>
</organism>
<keyword evidence="2" id="KW-1185">Reference proteome</keyword>
<accession>A0A2N3IKT9</accession>
<comment type="caution">
    <text evidence="1">The sequence shown here is derived from an EMBL/GenBank/DDBJ whole genome shotgun (WGS) entry which is preliminary data.</text>
</comment>
<evidence type="ECO:0000313" key="2">
    <source>
        <dbReference type="Proteomes" id="UP000233387"/>
    </source>
</evidence>
<dbReference type="Proteomes" id="UP000233387">
    <property type="component" value="Unassembled WGS sequence"/>
</dbReference>
<reference evidence="1 2" key="1">
    <citation type="submission" date="2017-06" db="EMBL/GenBank/DDBJ databases">
        <title>Raineya orbicola gen. nov., sp. nov. a slightly thermophilic bacterium of the phylum Bacteroidetes and the description of Raineyaceae fam. nov.</title>
        <authorList>
            <person name="Albuquerque L."/>
            <person name="Polonia A.R.M."/>
            <person name="Barroso C."/>
            <person name="Froufe H.J.C."/>
            <person name="Lage O."/>
            <person name="Lobo-Da-Cunha A."/>
            <person name="Egas C."/>
            <person name="Da Costa M.S."/>
        </authorList>
    </citation>
    <scope>NUCLEOTIDE SEQUENCE [LARGE SCALE GENOMIC DNA]</scope>
    <source>
        <strain evidence="1 2">SPSPC-11</strain>
    </source>
</reference>
<dbReference type="PANTHER" id="PTHR21015">
    <property type="entry name" value="UDP-N-ACETYLGLUCOSAMINE--N-ACETYLMURAMYL-(PENTAPEPTIDE) PYROPHOSPHORYL-UNDECAPRENOL N-ACETYLGLUCOSAMINE TRANSFERASE 1"/>
    <property type="match status" value="1"/>
</dbReference>
<dbReference type="RefSeq" id="WP_101357307.1">
    <property type="nucleotide sequence ID" value="NZ_NKXO01000001.1"/>
</dbReference>
<dbReference type="GO" id="GO:0016757">
    <property type="term" value="F:glycosyltransferase activity"/>
    <property type="evidence" value="ECO:0007669"/>
    <property type="project" value="TreeGrafter"/>
</dbReference>